<proteinExistence type="predicted"/>
<dbReference type="KEGG" id="hadh:FRZ61_25580"/>
<evidence type="ECO:0000313" key="2">
    <source>
        <dbReference type="Proteomes" id="UP000325797"/>
    </source>
</evidence>
<reference evidence="1 2" key="1">
    <citation type="submission" date="2019-08" db="EMBL/GenBank/DDBJ databases">
        <title>Hyperibacter terrae gen. nov., sp. nov. and Hyperibacter viscosus sp. nov., two new members in the family Rhodospirillaceae isolated from the rhizosphere of Hypericum perforatum.</title>
        <authorList>
            <person name="Noviana Z."/>
        </authorList>
    </citation>
    <scope>NUCLEOTIDE SEQUENCE [LARGE SCALE GENOMIC DNA]</scope>
    <source>
        <strain evidence="1 2">R5959</strain>
    </source>
</reference>
<accession>A0A5J6N6R4</accession>
<dbReference type="Proteomes" id="UP000325797">
    <property type="component" value="Chromosome"/>
</dbReference>
<organism evidence="1 2">
    <name type="scientific">Hypericibacter adhaerens</name>
    <dbReference type="NCBI Taxonomy" id="2602016"/>
    <lineage>
        <taxon>Bacteria</taxon>
        <taxon>Pseudomonadati</taxon>
        <taxon>Pseudomonadota</taxon>
        <taxon>Alphaproteobacteria</taxon>
        <taxon>Rhodospirillales</taxon>
        <taxon>Dongiaceae</taxon>
        <taxon>Hypericibacter</taxon>
    </lineage>
</organism>
<sequence>MLCGWVVGPGAGAGCDGSGRGCELTGAGGVAGMGGAELLAGAPVPVPVSAPEGGVMVAGPSVVPPPCGVIGCGGAGGGTETFGWPLSGWSL</sequence>
<gene>
    <name evidence="1" type="ORF">FRZ61_25580</name>
</gene>
<evidence type="ECO:0000313" key="1">
    <source>
        <dbReference type="EMBL" id="QEX22626.1"/>
    </source>
</evidence>
<dbReference type="EMBL" id="CP042582">
    <property type="protein sequence ID" value="QEX22626.1"/>
    <property type="molecule type" value="Genomic_DNA"/>
</dbReference>
<name>A0A5J6N6R4_9PROT</name>
<keyword evidence="2" id="KW-1185">Reference proteome</keyword>
<dbReference type="AlphaFoldDB" id="A0A5J6N6R4"/>
<protein>
    <submittedName>
        <fullName evidence="1">Uncharacterized protein</fullName>
    </submittedName>
</protein>